<dbReference type="PANTHER" id="PTHR46797:SF1">
    <property type="entry name" value="METHYLPHOSPHONATE SYNTHASE"/>
    <property type="match status" value="1"/>
</dbReference>
<dbReference type="InterPro" id="IPR011990">
    <property type="entry name" value="TPR-like_helical_dom_sf"/>
</dbReference>
<reference evidence="4" key="2">
    <citation type="submission" date="2016-03" db="EMBL/GenBank/DDBJ databases">
        <title>Streptococcus antelopensis sp. nov., isolated from the feces of the Tibetan antelope (Pantholops hodgsonii) in Hoh Xil National Nature Reserve, Qinghai, China.</title>
        <authorList>
            <person name="Bai X."/>
        </authorList>
    </citation>
    <scope>NUCLEOTIDE SEQUENCE [LARGE SCALE GENOMIC DNA]</scope>
    <source>
        <strain evidence="4">TA 26</strain>
    </source>
</reference>
<dbReference type="Pfam" id="PF18710">
    <property type="entry name" value="ComR_TPR"/>
    <property type="match status" value="1"/>
</dbReference>
<dbReference type="OrthoDB" id="2233180at2"/>
<sequence>MDHIKSAIGKKIRSTRINKGLTQADICDDESEFTLRQLARIENGQAMVTIPKLLFLAKKLEIPIQDLVDIEKIEIPKRYLELKNRLIKSHTYGDKERIAKQEEIFDEIYNNYYDFLPEEEQLLVEALQVQLNVFTSRDIGFALGFLEEYFQQILTKKNYSYNDLLIVYVYFTCCAMGLEDKEYFDELSKKVLLHVDYSDLEKLYLVERVLLSILVQVDPTEYLIYTKIFREIMKESNHFQHKPVVYVFEAKYYLDIEQNKNKTIESYDKAIMFAKMLNDEVLARNIEIEKKNDLTT</sequence>
<dbReference type="AlphaFoldDB" id="A0A172Q9D4"/>
<gene>
    <name evidence="3" type="ORF">A0O21_08700</name>
</gene>
<dbReference type="KEGG" id="spat:A0O21_08700"/>
<dbReference type="InterPro" id="IPR040799">
    <property type="entry name" value="ComR_TPR"/>
</dbReference>
<evidence type="ECO:0000259" key="2">
    <source>
        <dbReference type="PROSITE" id="PS50943"/>
    </source>
</evidence>
<protein>
    <submittedName>
        <fullName evidence="3">Transcriptional regulator</fullName>
    </submittedName>
</protein>
<dbReference type="EMBL" id="CP014699">
    <property type="protein sequence ID" value="AND80074.1"/>
    <property type="molecule type" value="Genomic_DNA"/>
</dbReference>
<keyword evidence="4" id="KW-1185">Reference proteome</keyword>
<dbReference type="SUPFAM" id="SSF47413">
    <property type="entry name" value="lambda repressor-like DNA-binding domains"/>
    <property type="match status" value="1"/>
</dbReference>
<reference evidence="3 4" key="1">
    <citation type="journal article" date="2016" name="Int. J. Syst. Evol. Microbiol.">
        <title>Streptococcuspantholopis sp. nov., isolated from faeces of the Tibetan antelope (Pantholops hodgsonii).</title>
        <authorList>
            <person name="Bai X."/>
            <person name="Xiong Y."/>
            <person name="Lu S."/>
            <person name="Jin D."/>
            <person name="Lai X."/>
            <person name="Yang J."/>
            <person name="Niu L."/>
            <person name="Hu S."/>
            <person name="Meng X."/>
            <person name="Pu J."/>
            <person name="Ye C."/>
            <person name="Xu J."/>
        </authorList>
    </citation>
    <scope>NUCLEOTIDE SEQUENCE [LARGE SCALE GENOMIC DNA]</scope>
    <source>
        <strain evidence="3 4">TA 26</strain>
    </source>
</reference>
<evidence type="ECO:0000313" key="3">
    <source>
        <dbReference type="EMBL" id="AND80074.1"/>
    </source>
</evidence>
<dbReference type="Pfam" id="PF12844">
    <property type="entry name" value="HTH_19"/>
    <property type="match status" value="1"/>
</dbReference>
<dbReference type="GO" id="GO:0005829">
    <property type="term" value="C:cytosol"/>
    <property type="evidence" value="ECO:0007669"/>
    <property type="project" value="TreeGrafter"/>
</dbReference>
<dbReference type="GO" id="GO:0003677">
    <property type="term" value="F:DNA binding"/>
    <property type="evidence" value="ECO:0007669"/>
    <property type="project" value="UniProtKB-KW"/>
</dbReference>
<dbReference type="GO" id="GO:0003700">
    <property type="term" value="F:DNA-binding transcription factor activity"/>
    <property type="evidence" value="ECO:0007669"/>
    <property type="project" value="TreeGrafter"/>
</dbReference>
<accession>A0A172Q9D4</accession>
<feature type="domain" description="HTH cro/C1-type" evidence="2">
    <location>
        <begin position="12"/>
        <end position="67"/>
    </location>
</feature>
<organism evidence="3 4">
    <name type="scientific">Streptococcus pantholopis</name>
    <dbReference type="NCBI Taxonomy" id="1811193"/>
    <lineage>
        <taxon>Bacteria</taxon>
        <taxon>Bacillati</taxon>
        <taxon>Bacillota</taxon>
        <taxon>Bacilli</taxon>
        <taxon>Lactobacillales</taxon>
        <taxon>Streptococcaceae</taxon>
        <taxon>Streptococcus</taxon>
    </lineage>
</organism>
<dbReference type="Proteomes" id="UP000077317">
    <property type="component" value="Chromosome"/>
</dbReference>
<dbReference type="PANTHER" id="PTHR46797">
    <property type="entry name" value="HTH-TYPE TRANSCRIPTIONAL REGULATOR"/>
    <property type="match status" value="1"/>
</dbReference>
<dbReference type="RefSeq" id="WP_067064333.1">
    <property type="nucleotide sequence ID" value="NZ_CP014699.1"/>
</dbReference>
<proteinExistence type="predicted"/>
<dbReference type="CDD" id="cd00093">
    <property type="entry name" value="HTH_XRE"/>
    <property type="match status" value="1"/>
</dbReference>
<dbReference type="InterPro" id="IPR001387">
    <property type="entry name" value="Cro/C1-type_HTH"/>
</dbReference>
<evidence type="ECO:0000313" key="4">
    <source>
        <dbReference type="Proteomes" id="UP000077317"/>
    </source>
</evidence>
<name>A0A172Q9D4_9STRE</name>
<dbReference type="PROSITE" id="PS50943">
    <property type="entry name" value="HTH_CROC1"/>
    <property type="match status" value="1"/>
</dbReference>
<dbReference type="InterPro" id="IPR050807">
    <property type="entry name" value="TransReg_Diox_bact_type"/>
</dbReference>
<keyword evidence="1" id="KW-0238">DNA-binding</keyword>
<dbReference type="Gene3D" id="1.25.40.10">
    <property type="entry name" value="Tetratricopeptide repeat domain"/>
    <property type="match status" value="1"/>
</dbReference>
<evidence type="ECO:0000256" key="1">
    <source>
        <dbReference type="ARBA" id="ARBA00023125"/>
    </source>
</evidence>
<dbReference type="InterPro" id="IPR010982">
    <property type="entry name" value="Lambda_DNA-bd_dom_sf"/>
</dbReference>